<sequence>TSLVPSVLEKTYTPLSNVSLNFTYSSPPPDMKINMTGEDKVPTVMTDCKKKEMLGMKGYKRS</sequence>
<keyword evidence="2" id="KW-1185">Reference proteome</keyword>
<dbReference type="EMBL" id="JAWQEG010005200">
    <property type="protein sequence ID" value="KAK3858826.1"/>
    <property type="molecule type" value="Genomic_DNA"/>
</dbReference>
<dbReference type="AlphaFoldDB" id="A0AAE1BXL7"/>
<accession>A0AAE1BXL7</accession>
<proteinExistence type="predicted"/>
<name>A0AAE1BXL7_PETCI</name>
<dbReference type="Proteomes" id="UP001286313">
    <property type="component" value="Unassembled WGS sequence"/>
</dbReference>
<evidence type="ECO:0000313" key="1">
    <source>
        <dbReference type="EMBL" id="KAK3858826.1"/>
    </source>
</evidence>
<reference evidence="1" key="1">
    <citation type="submission" date="2023-10" db="EMBL/GenBank/DDBJ databases">
        <title>Genome assemblies of two species of porcelain crab, Petrolisthes cinctipes and Petrolisthes manimaculis (Anomura: Porcellanidae).</title>
        <authorList>
            <person name="Angst P."/>
        </authorList>
    </citation>
    <scope>NUCLEOTIDE SEQUENCE</scope>
    <source>
        <strain evidence="1">PB745_01</strain>
        <tissue evidence="1">Gill</tissue>
    </source>
</reference>
<evidence type="ECO:0000313" key="2">
    <source>
        <dbReference type="Proteomes" id="UP001286313"/>
    </source>
</evidence>
<organism evidence="1 2">
    <name type="scientific">Petrolisthes cinctipes</name>
    <name type="common">Flat porcelain crab</name>
    <dbReference type="NCBI Taxonomy" id="88211"/>
    <lineage>
        <taxon>Eukaryota</taxon>
        <taxon>Metazoa</taxon>
        <taxon>Ecdysozoa</taxon>
        <taxon>Arthropoda</taxon>
        <taxon>Crustacea</taxon>
        <taxon>Multicrustacea</taxon>
        <taxon>Malacostraca</taxon>
        <taxon>Eumalacostraca</taxon>
        <taxon>Eucarida</taxon>
        <taxon>Decapoda</taxon>
        <taxon>Pleocyemata</taxon>
        <taxon>Anomura</taxon>
        <taxon>Galatheoidea</taxon>
        <taxon>Porcellanidae</taxon>
        <taxon>Petrolisthes</taxon>
    </lineage>
</organism>
<comment type="caution">
    <text evidence="1">The sequence shown here is derived from an EMBL/GenBank/DDBJ whole genome shotgun (WGS) entry which is preliminary data.</text>
</comment>
<feature type="non-terminal residue" evidence="1">
    <location>
        <position position="1"/>
    </location>
</feature>
<gene>
    <name evidence="1" type="ORF">Pcinc_035008</name>
</gene>
<protein>
    <submittedName>
        <fullName evidence="1">Uncharacterized protein</fullName>
    </submittedName>
</protein>